<comment type="caution">
    <text evidence="6">The sequence shown here is derived from an EMBL/GenBank/DDBJ whole genome shotgun (WGS) entry which is preliminary data.</text>
</comment>
<evidence type="ECO:0000256" key="2">
    <source>
        <dbReference type="ARBA" id="ARBA00038006"/>
    </source>
</evidence>
<dbReference type="Gene3D" id="1.10.287.1490">
    <property type="match status" value="1"/>
</dbReference>
<dbReference type="PANTHER" id="PTHR32258:SF14">
    <property type="entry name" value="GB|AAF19561.1"/>
    <property type="match status" value="1"/>
</dbReference>
<proteinExistence type="inferred from homology"/>
<evidence type="ECO:0000313" key="7">
    <source>
        <dbReference type="Proteomes" id="UP000516437"/>
    </source>
</evidence>
<dbReference type="Pfam" id="PF07765">
    <property type="entry name" value="KIP1"/>
    <property type="match status" value="1"/>
</dbReference>
<comment type="similarity">
    <text evidence="2">Belongs to the NET family.</text>
</comment>
<dbReference type="EMBL" id="RXIC02000021">
    <property type="protein sequence ID" value="KAB1217568.1"/>
    <property type="molecule type" value="Genomic_DNA"/>
</dbReference>
<dbReference type="PROSITE" id="PS51774">
    <property type="entry name" value="NAB"/>
    <property type="match status" value="1"/>
</dbReference>
<dbReference type="AlphaFoldDB" id="A0A6A1W187"/>
<keyword evidence="7" id="KW-1185">Reference proteome</keyword>
<feature type="coiled-coil region" evidence="3">
    <location>
        <begin position="390"/>
        <end position="456"/>
    </location>
</feature>
<reference evidence="6 7" key="1">
    <citation type="journal article" date="2019" name="Plant Biotechnol. J.">
        <title>The red bayberry genome and genetic basis of sex determination.</title>
        <authorList>
            <person name="Jia H.M."/>
            <person name="Jia H.J."/>
            <person name="Cai Q.L."/>
            <person name="Wang Y."/>
            <person name="Zhao H.B."/>
            <person name="Yang W.F."/>
            <person name="Wang G.Y."/>
            <person name="Li Y.H."/>
            <person name="Zhan D.L."/>
            <person name="Shen Y.T."/>
            <person name="Niu Q.F."/>
            <person name="Chang L."/>
            <person name="Qiu J."/>
            <person name="Zhao L."/>
            <person name="Xie H.B."/>
            <person name="Fu W.Y."/>
            <person name="Jin J."/>
            <person name="Li X.W."/>
            <person name="Jiao Y."/>
            <person name="Zhou C.C."/>
            <person name="Tu T."/>
            <person name="Chai C.Y."/>
            <person name="Gao J.L."/>
            <person name="Fan L.J."/>
            <person name="van de Weg E."/>
            <person name="Wang J.Y."/>
            <person name="Gao Z.S."/>
        </authorList>
    </citation>
    <scope>NUCLEOTIDE SEQUENCE [LARGE SCALE GENOMIC DNA]</scope>
    <source>
        <tissue evidence="6">Leaves</tissue>
    </source>
</reference>
<dbReference type="Proteomes" id="UP000516437">
    <property type="component" value="Chromosome 3"/>
</dbReference>
<feature type="coiled-coil region" evidence="3">
    <location>
        <begin position="506"/>
        <end position="540"/>
    </location>
</feature>
<evidence type="ECO:0000313" key="6">
    <source>
        <dbReference type="EMBL" id="KAB1217568.1"/>
    </source>
</evidence>
<feature type="coiled-coil region" evidence="3">
    <location>
        <begin position="255"/>
        <end position="332"/>
    </location>
</feature>
<dbReference type="GO" id="GO:0005774">
    <property type="term" value="C:vacuolar membrane"/>
    <property type="evidence" value="ECO:0007669"/>
    <property type="project" value="TreeGrafter"/>
</dbReference>
<gene>
    <name evidence="6" type="ORF">CJ030_MR3G002715</name>
</gene>
<dbReference type="PANTHER" id="PTHR32258">
    <property type="entry name" value="PROTEIN NETWORKED 4A"/>
    <property type="match status" value="1"/>
</dbReference>
<keyword evidence="1 3" id="KW-0175">Coiled coil</keyword>
<evidence type="ECO:0000256" key="4">
    <source>
        <dbReference type="SAM" id="MobiDB-lite"/>
    </source>
</evidence>
<evidence type="ECO:0000256" key="1">
    <source>
        <dbReference type="ARBA" id="ARBA00023054"/>
    </source>
</evidence>
<feature type="region of interest" description="Disordered" evidence="4">
    <location>
        <begin position="65"/>
        <end position="94"/>
    </location>
</feature>
<feature type="coiled-coil region" evidence="3">
    <location>
        <begin position="204"/>
        <end position="231"/>
    </location>
</feature>
<dbReference type="InterPro" id="IPR051861">
    <property type="entry name" value="NET_actin-binding_domain"/>
</dbReference>
<organism evidence="6 7">
    <name type="scientific">Morella rubra</name>
    <name type="common">Chinese bayberry</name>
    <dbReference type="NCBI Taxonomy" id="262757"/>
    <lineage>
        <taxon>Eukaryota</taxon>
        <taxon>Viridiplantae</taxon>
        <taxon>Streptophyta</taxon>
        <taxon>Embryophyta</taxon>
        <taxon>Tracheophyta</taxon>
        <taxon>Spermatophyta</taxon>
        <taxon>Magnoliopsida</taxon>
        <taxon>eudicotyledons</taxon>
        <taxon>Gunneridae</taxon>
        <taxon>Pentapetalae</taxon>
        <taxon>rosids</taxon>
        <taxon>fabids</taxon>
        <taxon>Fagales</taxon>
        <taxon>Myricaceae</taxon>
        <taxon>Morella</taxon>
    </lineage>
</organism>
<accession>A0A6A1W187</accession>
<dbReference type="GO" id="GO:0003779">
    <property type="term" value="F:actin binding"/>
    <property type="evidence" value="ECO:0007669"/>
    <property type="project" value="InterPro"/>
</dbReference>
<feature type="domain" description="NAB" evidence="5">
    <location>
        <begin position="1"/>
        <end position="57"/>
    </location>
</feature>
<sequence>MDQSVKQMLKLIEADGGYIAQSAEMEGQKSQLIAHVEEFRRMYRLLADHYYHLTESFHGTLPSELQMQSRGGSYSGSGQGSPLITPDRKLGLHSSGPQAFASDISLSSGAGSSILSLKVGAEPSPSFSPESESSLFNLSVQSNFGPPMDIDGKNSELEVELPLGKEKFWMAEKYNRGSMLTAGEKDSYEGMLDRIFPSEEKLKLELSEREIARLNGECEKTESQAQLERMQEGINTREADLKLEKGRVVELQYQIAELETHISDSTDQIRRLVEESEETRERLNSSDEEIVKLKLELAKRTSEGNHEFEDELMVAREEIATLKAELDSCRREVQESVVRYAAHVSNRDIEVRELKVALCDAQEQFSRDKAQLMSDIWSLSERQSQFDATIQEWESRGKSLEHEIRQSQAEKVELKSLHVAREMALQSEINQLKKELTEKRANVESLNQDCDILKLKYDMQMAEKDGLNATLQTLIAAVSSREDHIQQIEGHLCQLHAEDLQRTNECESALNEVHTLRLRVEELEKEVDGLRVLISDGAEEKREVIRQLCFAMEHYRGGYCELRQALIRHRHHAVMAS</sequence>
<dbReference type="OrthoDB" id="1898513at2759"/>
<protein>
    <recommendedName>
        <fullName evidence="5">NAB domain-containing protein</fullName>
    </recommendedName>
</protein>
<evidence type="ECO:0000256" key="3">
    <source>
        <dbReference type="SAM" id="Coils"/>
    </source>
</evidence>
<name>A0A6A1W187_9ROSI</name>
<evidence type="ECO:0000259" key="5">
    <source>
        <dbReference type="PROSITE" id="PS51774"/>
    </source>
</evidence>
<dbReference type="InterPro" id="IPR011684">
    <property type="entry name" value="NAB"/>
</dbReference>